<dbReference type="Proteomes" id="UP001258994">
    <property type="component" value="Chromosome"/>
</dbReference>
<sequence length="204" mass="22757">MKQISNLRKIFSLSVLLILASLSFNSQADHITCAEVAHDDITNYVTNTTGCELGEDDQDFLNPLMVNTDDGMFGHTDWEFVTKYEGGQAGIFTLDEVVPVDILIMLVFKGPNANSGTAPDEFVGYTLAEGEDTFEWQTMFAKYNDKKDSWNYQGVSHISVYWVPDDGGVDPQCHTCTEIPEPQSLLILSAGLLGIFINRRKLFK</sequence>
<evidence type="ECO:0000313" key="3">
    <source>
        <dbReference type="EMBL" id="WNC71816.1"/>
    </source>
</evidence>
<dbReference type="RefSeq" id="WP_348390949.1">
    <property type="nucleotide sequence ID" value="NZ_CP134145.1"/>
</dbReference>
<keyword evidence="4" id="KW-1185">Reference proteome</keyword>
<organism evidence="3 4">
    <name type="scientific">Thalassotalea psychrophila</name>
    <dbReference type="NCBI Taxonomy" id="3065647"/>
    <lineage>
        <taxon>Bacteria</taxon>
        <taxon>Pseudomonadati</taxon>
        <taxon>Pseudomonadota</taxon>
        <taxon>Gammaproteobacteria</taxon>
        <taxon>Alteromonadales</taxon>
        <taxon>Colwelliaceae</taxon>
        <taxon>Thalassotalea</taxon>
    </lineage>
</organism>
<evidence type="ECO:0000256" key="1">
    <source>
        <dbReference type="SAM" id="SignalP"/>
    </source>
</evidence>
<feature type="signal peptide" evidence="1">
    <location>
        <begin position="1"/>
        <end position="28"/>
    </location>
</feature>
<dbReference type="EMBL" id="CP134145">
    <property type="protein sequence ID" value="WNC71816.1"/>
    <property type="molecule type" value="Genomic_DNA"/>
</dbReference>
<gene>
    <name evidence="3" type="ORF">RGQ13_17095</name>
</gene>
<feature type="domain" description="Ice-binding protein C-terminal" evidence="2">
    <location>
        <begin position="179"/>
        <end position="200"/>
    </location>
</feature>
<proteinExistence type="predicted"/>
<dbReference type="InterPro" id="IPR013424">
    <property type="entry name" value="Ice-binding_C"/>
</dbReference>
<dbReference type="NCBIfam" id="TIGR02595">
    <property type="entry name" value="PEP_CTERM"/>
    <property type="match status" value="1"/>
</dbReference>
<reference evidence="4" key="1">
    <citation type="submission" date="2023-09" db="EMBL/GenBank/DDBJ databases">
        <authorList>
            <person name="Li S."/>
            <person name="Li X."/>
            <person name="Zhang C."/>
            <person name="Zhao Z."/>
        </authorList>
    </citation>
    <scope>NUCLEOTIDE SEQUENCE [LARGE SCALE GENOMIC DNA]</scope>
    <source>
        <strain evidence="4">SQ149</strain>
    </source>
</reference>
<evidence type="ECO:0000259" key="2">
    <source>
        <dbReference type="Pfam" id="PF07589"/>
    </source>
</evidence>
<keyword evidence="1" id="KW-0732">Signal</keyword>
<protein>
    <submittedName>
        <fullName evidence="3">PEP-CTERM sorting domain-containing protein</fullName>
    </submittedName>
</protein>
<evidence type="ECO:0000313" key="4">
    <source>
        <dbReference type="Proteomes" id="UP001258994"/>
    </source>
</evidence>
<dbReference type="Pfam" id="PF07589">
    <property type="entry name" value="PEP-CTERM"/>
    <property type="match status" value="1"/>
</dbReference>
<name>A0ABY9TSW2_9GAMM</name>
<accession>A0ABY9TSW2</accession>
<feature type="chain" id="PRO_5046881375" evidence="1">
    <location>
        <begin position="29"/>
        <end position="204"/>
    </location>
</feature>